<comment type="similarity">
    <text evidence="5 6">Belongs to the universal ribosomal protein uL6 family.</text>
</comment>
<evidence type="ECO:0000259" key="8">
    <source>
        <dbReference type="Pfam" id="PF00347"/>
    </source>
</evidence>
<evidence type="ECO:0000256" key="4">
    <source>
        <dbReference type="ARBA" id="ARBA00023274"/>
    </source>
</evidence>
<evidence type="ECO:0000256" key="5">
    <source>
        <dbReference type="HAMAP-Rule" id="MF_01365"/>
    </source>
</evidence>
<dbReference type="Gene3D" id="3.90.930.12">
    <property type="entry name" value="Ribosomal protein L6, alpha-beta domain"/>
    <property type="match status" value="2"/>
</dbReference>
<dbReference type="GO" id="GO:0022625">
    <property type="term" value="C:cytosolic large ribosomal subunit"/>
    <property type="evidence" value="ECO:0007669"/>
    <property type="project" value="UniProtKB-UniRule"/>
</dbReference>
<dbReference type="EMBL" id="JAGQHR010000255">
    <property type="protein sequence ID" value="MCA9727891.1"/>
    <property type="molecule type" value="Genomic_DNA"/>
</dbReference>
<dbReference type="AlphaFoldDB" id="A0A956LYQ2"/>
<keyword evidence="2 5" id="KW-0694">RNA-binding</keyword>
<dbReference type="PANTHER" id="PTHR11655">
    <property type="entry name" value="60S/50S RIBOSOMAL PROTEIN L6/L9"/>
    <property type="match status" value="1"/>
</dbReference>
<protein>
    <recommendedName>
        <fullName evidence="5">Large ribosomal subunit protein uL6</fullName>
    </recommendedName>
</protein>
<keyword evidence="3 5" id="KW-0689">Ribosomal protein</keyword>
<dbReference type="InterPro" id="IPR036789">
    <property type="entry name" value="Ribosomal_uL6-like_a/b-dom_sf"/>
</dbReference>
<dbReference type="Proteomes" id="UP000697710">
    <property type="component" value="Unassembled WGS sequence"/>
</dbReference>
<dbReference type="GO" id="GO:0019843">
    <property type="term" value="F:rRNA binding"/>
    <property type="evidence" value="ECO:0007669"/>
    <property type="project" value="UniProtKB-UniRule"/>
</dbReference>
<evidence type="ECO:0000313" key="10">
    <source>
        <dbReference type="Proteomes" id="UP000697710"/>
    </source>
</evidence>
<evidence type="ECO:0000256" key="1">
    <source>
        <dbReference type="ARBA" id="ARBA00022730"/>
    </source>
</evidence>
<dbReference type="FunFam" id="3.90.930.12:FF:000002">
    <property type="entry name" value="50S ribosomal protein L6"/>
    <property type="match status" value="1"/>
</dbReference>
<name>A0A956LYQ2_UNCEI</name>
<feature type="domain" description="Large ribosomal subunit protein uL6 alpha-beta" evidence="8">
    <location>
        <begin position="11"/>
        <end position="82"/>
    </location>
</feature>
<dbReference type="InterPro" id="IPR019906">
    <property type="entry name" value="Ribosomal_uL6_bac-type"/>
</dbReference>
<organism evidence="9 10">
    <name type="scientific">Eiseniibacteriota bacterium</name>
    <dbReference type="NCBI Taxonomy" id="2212470"/>
    <lineage>
        <taxon>Bacteria</taxon>
        <taxon>Candidatus Eiseniibacteriota</taxon>
    </lineage>
</organism>
<sequence>MSRVGKKPIPIPSGVTVSLSPGKVTVKGPKGELSFEYVPGLEVVQDGNTLVVKNNIGDRTGGAIHGTTRARINNIIVGVDKGFERTLEIVGTGWRAAKSGNNLEVFIGYNHPVIVPVPEGITAEVVDRPPKITLKGARKEQLGQLCADIRKIRPPEPYLGKGIKYEGEQLRRKAGKSAG</sequence>
<dbReference type="SUPFAM" id="SSF56053">
    <property type="entry name" value="Ribosomal protein L6"/>
    <property type="match status" value="2"/>
</dbReference>
<dbReference type="HAMAP" id="MF_01365_B">
    <property type="entry name" value="Ribosomal_uL6_B"/>
    <property type="match status" value="1"/>
</dbReference>
<evidence type="ECO:0000256" key="3">
    <source>
        <dbReference type="ARBA" id="ARBA00022980"/>
    </source>
</evidence>
<comment type="subunit">
    <text evidence="5">Part of the 50S ribosomal subunit.</text>
</comment>
<evidence type="ECO:0000256" key="2">
    <source>
        <dbReference type="ARBA" id="ARBA00022884"/>
    </source>
</evidence>
<accession>A0A956LYQ2</accession>
<dbReference type="GO" id="GO:0002181">
    <property type="term" value="P:cytoplasmic translation"/>
    <property type="evidence" value="ECO:0007669"/>
    <property type="project" value="TreeGrafter"/>
</dbReference>
<proteinExistence type="inferred from homology"/>
<keyword evidence="1 5" id="KW-0699">rRNA-binding</keyword>
<dbReference type="NCBIfam" id="TIGR03654">
    <property type="entry name" value="L6_bact"/>
    <property type="match status" value="1"/>
</dbReference>
<dbReference type="InterPro" id="IPR000702">
    <property type="entry name" value="Ribosomal_uL6-like"/>
</dbReference>
<dbReference type="PANTHER" id="PTHR11655:SF14">
    <property type="entry name" value="LARGE RIBOSOMAL SUBUNIT PROTEIN UL6M"/>
    <property type="match status" value="1"/>
</dbReference>
<keyword evidence="4 5" id="KW-0687">Ribonucleoprotein</keyword>
<evidence type="ECO:0000313" key="9">
    <source>
        <dbReference type="EMBL" id="MCA9727891.1"/>
    </source>
</evidence>
<evidence type="ECO:0000256" key="7">
    <source>
        <dbReference type="RuleBase" id="RU003870"/>
    </source>
</evidence>
<dbReference type="PRINTS" id="PR00059">
    <property type="entry name" value="RIBOSOMALL6"/>
</dbReference>
<dbReference type="GO" id="GO:0003735">
    <property type="term" value="F:structural constituent of ribosome"/>
    <property type="evidence" value="ECO:0007669"/>
    <property type="project" value="UniProtKB-UniRule"/>
</dbReference>
<evidence type="ECO:0000256" key="6">
    <source>
        <dbReference type="RuleBase" id="RU003869"/>
    </source>
</evidence>
<reference evidence="9" key="2">
    <citation type="journal article" date="2021" name="Microbiome">
        <title>Successional dynamics and alternative stable states in a saline activated sludge microbial community over 9 years.</title>
        <authorList>
            <person name="Wang Y."/>
            <person name="Ye J."/>
            <person name="Ju F."/>
            <person name="Liu L."/>
            <person name="Boyd J.A."/>
            <person name="Deng Y."/>
            <person name="Parks D.H."/>
            <person name="Jiang X."/>
            <person name="Yin X."/>
            <person name="Woodcroft B.J."/>
            <person name="Tyson G.W."/>
            <person name="Hugenholtz P."/>
            <person name="Polz M.F."/>
            <person name="Zhang T."/>
        </authorList>
    </citation>
    <scope>NUCLEOTIDE SEQUENCE</scope>
    <source>
        <strain evidence="9">HKST-UBA01</strain>
    </source>
</reference>
<dbReference type="InterPro" id="IPR020040">
    <property type="entry name" value="Ribosomal_uL6_a/b-dom"/>
</dbReference>
<comment type="caution">
    <text evidence="9">The sequence shown here is derived from an EMBL/GenBank/DDBJ whole genome shotgun (WGS) entry which is preliminary data.</text>
</comment>
<gene>
    <name evidence="5 9" type="primary">rplF</name>
    <name evidence="9" type="ORF">KC729_09435</name>
</gene>
<dbReference type="Pfam" id="PF00347">
    <property type="entry name" value="Ribosomal_L6"/>
    <property type="match status" value="2"/>
</dbReference>
<reference evidence="9" key="1">
    <citation type="submission" date="2020-04" db="EMBL/GenBank/DDBJ databases">
        <authorList>
            <person name="Zhang T."/>
        </authorList>
    </citation>
    <scope>NUCLEOTIDE SEQUENCE</scope>
    <source>
        <strain evidence="9">HKST-UBA01</strain>
    </source>
</reference>
<comment type="function">
    <text evidence="5 7">This protein binds to the 23S rRNA, and is important in its secondary structure. It is located near the subunit interface in the base of the L7/L12 stalk, and near the tRNA binding site of the peptidyltransferase center.</text>
</comment>
<dbReference type="PIRSF" id="PIRSF002162">
    <property type="entry name" value="Ribosomal_L6"/>
    <property type="match status" value="1"/>
</dbReference>
<feature type="domain" description="Large ribosomal subunit protein uL6 alpha-beta" evidence="8">
    <location>
        <begin position="90"/>
        <end position="165"/>
    </location>
</feature>